<gene>
    <name evidence="3" type="ORF">NOR51B_1711</name>
</gene>
<dbReference type="AlphaFoldDB" id="B8KSW2"/>
<evidence type="ECO:0000313" key="3">
    <source>
        <dbReference type="EMBL" id="EED35764.1"/>
    </source>
</evidence>
<dbReference type="Gene3D" id="3.40.30.10">
    <property type="entry name" value="Glutaredoxin"/>
    <property type="match status" value="1"/>
</dbReference>
<dbReference type="RefSeq" id="WP_009020510.1">
    <property type="nucleotide sequence ID" value="NZ_DS999411.1"/>
</dbReference>
<keyword evidence="3" id="KW-0808">Transferase</keyword>
<dbReference type="Gene3D" id="1.20.1050.10">
    <property type="match status" value="1"/>
</dbReference>
<dbReference type="EMBL" id="DS999411">
    <property type="protein sequence ID" value="EED35764.1"/>
    <property type="molecule type" value="Genomic_DNA"/>
</dbReference>
<evidence type="ECO:0000313" key="4">
    <source>
        <dbReference type="Proteomes" id="UP000004699"/>
    </source>
</evidence>
<dbReference type="Proteomes" id="UP000004699">
    <property type="component" value="Unassembled WGS sequence"/>
</dbReference>
<dbReference type="SFLD" id="SFLDG00358">
    <property type="entry name" value="Main_(cytGST)"/>
    <property type="match status" value="1"/>
</dbReference>
<dbReference type="Pfam" id="PF13410">
    <property type="entry name" value="GST_C_2"/>
    <property type="match status" value="1"/>
</dbReference>
<dbReference type="InterPro" id="IPR036249">
    <property type="entry name" value="Thioredoxin-like_sf"/>
</dbReference>
<dbReference type="eggNOG" id="COG0625">
    <property type="taxonomic scope" value="Bacteria"/>
</dbReference>
<dbReference type="PROSITE" id="PS50405">
    <property type="entry name" value="GST_CTER"/>
    <property type="match status" value="1"/>
</dbReference>
<dbReference type="PROSITE" id="PS50404">
    <property type="entry name" value="GST_NTER"/>
    <property type="match status" value="1"/>
</dbReference>
<name>B8KSW2_9GAMM</name>
<dbReference type="HOGENOM" id="CLU_011226_6_3_6"/>
<dbReference type="OrthoDB" id="9810080at2"/>
<dbReference type="STRING" id="565045.NOR51B_1711"/>
<protein>
    <submittedName>
        <fullName evidence="3">Glutathione S-transferase, C-terminal domain</fullName>
    </submittedName>
</protein>
<dbReference type="PANTHER" id="PTHR44051">
    <property type="entry name" value="GLUTATHIONE S-TRANSFERASE-RELATED"/>
    <property type="match status" value="1"/>
</dbReference>
<evidence type="ECO:0000259" key="1">
    <source>
        <dbReference type="PROSITE" id="PS50404"/>
    </source>
</evidence>
<accession>B8KSW2</accession>
<dbReference type="InterPro" id="IPR036282">
    <property type="entry name" value="Glutathione-S-Trfase_C_sf"/>
</dbReference>
<feature type="domain" description="GST N-terminal" evidence="1">
    <location>
        <begin position="1"/>
        <end position="81"/>
    </location>
</feature>
<evidence type="ECO:0000259" key="2">
    <source>
        <dbReference type="PROSITE" id="PS50405"/>
    </source>
</evidence>
<dbReference type="InterPro" id="IPR010987">
    <property type="entry name" value="Glutathione-S-Trfase_C-like"/>
</dbReference>
<keyword evidence="4" id="KW-1185">Reference proteome</keyword>
<organism evidence="3 4">
    <name type="scientific">Luminiphilus syltensis NOR5-1B</name>
    <dbReference type="NCBI Taxonomy" id="565045"/>
    <lineage>
        <taxon>Bacteria</taxon>
        <taxon>Pseudomonadati</taxon>
        <taxon>Pseudomonadota</taxon>
        <taxon>Gammaproteobacteria</taxon>
        <taxon>Cellvibrionales</taxon>
        <taxon>Halieaceae</taxon>
        <taxon>Luminiphilus</taxon>
    </lineage>
</organism>
<dbReference type="SUPFAM" id="SSF52833">
    <property type="entry name" value="Thioredoxin-like"/>
    <property type="match status" value="1"/>
</dbReference>
<feature type="domain" description="GST C-terminal" evidence="2">
    <location>
        <begin position="86"/>
        <end position="208"/>
    </location>
</feature>
<dbReference type="InterPro" id="IPR040079">
    <property type="entry name" value="Glutathione_S-Trfase"/>
</dbReference>
<dbReference type="SFLD" id="SFLDS00019">
    <property type="entry name" value="Glutathione_Transferase_(cytos"/>
    <property type="match status" value="1"/>
</dbReference>
<proteinExistence type="predicted"/>
<reference evidence="4" key="1">
    <citation type="journal article" date="2013" name="BMC Microbiol.">
        <title>Taxonomy and evolution of bacteriochlorophyll a-containing members of the OM60/NOR5 clade of marine gammaproteobacteria: description of Luminiphilus syltensis gen. nov., sp. nov., reclassification of Haliea rubra as Pseudohaliea rubra gen. nov., comb. nov., and emendation of Chromatocurvus halotolerans.</title>
        <authorList>
            <person name="Spring S."/>
            <person name="Riedel T."/>
            <person name="Sproer C."/>
            <person name="Yan S."/>
            <person name="Harder J."/>
            <person name="Fuchs B.M."/>
        </authorList>
    </citation>
    <scope>NUCLEOTIDE SEQUENCE [LARGE SCALE GENOMIC DNA]</scope>
    <source>
        <strain evidence="4">NOR51-B</strain>
    </source>
</reference>
<dbReference type="SUPFAM" id="SSF47616">
    <property type="entry name" value="GST C-terminal domain-like"/>
    <property type="match status" value="1"/>
</dbReference>
<dbReference type="Pfam" id="PF13409">
    <property type="entry name" value="GST_N_2"/>
    <property type="match status" value="1"/>
</dbReference>
<dbReference type="InterPro" id="IPR004045">
    <property type="entry name" value="Glutathione_S-Trfase_N"/>
</dbReference>
<dbReference type="PANTHER" id="PTHR44051:SF8">
    <property type="entry name" value="GLUTATHIONE S-TRANSFERASE GSTA"/>
    <property type="match status" value="1"/>
</dbReference>
<sequence>MKLYTYDAAPNPARLKMFIDYKGIHVDTEVIDMMKLEQQSEDYVKLVPEATVPALVLEDGTVLTAIIAIAQYLESLHPERPLMGVTPREKALVLNWCQRIFNTTFMGVAEVFRNSNPNFENRSLPGTTPYPQIPALVERGKVRLIDSLQRINAELEDGHFLTGSSITLADIDLLAAIEFAKWAAKVTPDPALTRLADWRARTEDALGR</sequence>
<dbReference type="GO" id="GO:0016740">
    <property type="term" value="F:transferase activity"/>
    <property type="evidence" value="ECO:0007669"/>
    <property type="project" value="UniProtKB-KW"/>
</dbReference>